<dbReference type="Proteomes" id="UP001597351">
    <property type="component" value="Unassembled WGS sequence"/>
</dbReference>
<accession>A0ABW4TKW9</accession>
<keyword evidence="3" id="KW-1185">Reference proteome</keyword>
<name>A0ABW4TKW9_9ACTN</name>
<keyword evidence="1" id="KW-0812">Transmembrane</keyword>
<dbReference type="RefSeq" id="WP_343916410.1">
    <property type="nucleotide sequence ID" value="NZ_BAAAJT010000002.1"/>
</dbReference>
<dbReference type="InterPro" id="IPR021215">
    <property type="entry name" value="DUF2752"/>
</dbReference>
<evidence type="ECO:0000256" key="1">
    <source>
        <dbReference type="SAM" id="Phobius"/>
    </source>
</evidence>
<keyword evidence="1" id="KW-0472">Membrane</keyword>
<protein>
    <submittedName>
        <fullName evidence="2">DUF2752 domain-containing protein</fullName>
    </submittedName>
</protein>
<feature type="transmembrane region" description="Helical" evidence="1">
    <location>
        <begin position="26"/>
        <end position="49"/>
    </location>
</feature>
<proteinExistence type="predicted"/>
<evidence type="ECO:0000313" key="3">
    <source>
        <dbReference type="Proteomes" id="UP001597351"/>
    </source>
</evidence>
<evidence type="ECO:0000313" key="2">
    <source>
        <dbReference type="EMBL" id="MFD1946344.1"/>
    </source>
</evidence>
<comment type="caution">
    <text evidence="2">The sequence shown here is derived from an EMBL/GenBank/DDBJ whole genome shotgun (WGS) entry which is preliminary data.</text>
</comment>
<reference evidence="3" key="1">
    <citation type="journal article" date="2019" name="Int. J. Syst. Evol. Microbiol.">
        <title>The Global Catalogue of Microorganisms (GCM) 10K type strain sequencing project: providing services to taxonomists for standard genome sequencing and annotation.</title>
        <authorList>
            <consortium name="The Broad Institute Genomics Platform"/>
            <consortium name="The Broad Institute Genome Sequencing Center for Infectious Disease"/>
            <person name="Wu L."/>
            <person name="Ma J."/>
        </authorList>
    </citation>
    <scope>NUCLEOTIDE SEQUENCE [LARGE SCALE GENOMIC DNA]</scope>
    <source>
        <strain evidence="3">CGMCC 1.12477</strain>
    </source>
</reference>
<gene>
    <name evidence="2" type="ORF">ACFSDE_06030</name>
</gene>
<organism evidence="2 3">
    <name type="scientific">Nocardioides aestuarii</name>
    <dbReference type="NCBI Taxonomy" id="252231"/>
    <lineage>
        <taxon>Bacteria</taxon>
        <taxon>Bacillati</taxon>
        <taxon>Actinomycetota</taxon>
        <taxon>Actinomycetes</taxon>
        <taxon>Propionibacteriales</taxon>
        <taxon>Nocardioidaceae</taxon>
        <taxon>Nocardioides</taxon>
    </lineage>
</organism>
<sequence length="156" mass="16409">MTLQDLEQDPATAGTRRPSGVLPAWLPSWAAPTAVTVAAASAAAVLWSVDPNEPGHYPTCPFLAATGLYCPGCGTLRATHDLLHGDVAGALARNPAVLLALPYLLLALVTWFRRSAGHPAPRSTSLPPAVIWGLLAAITVFWVVRNLPGFDWLSPA</sequence>
<feature type="transmembrane region" description="Helical" evidence="1">
    <location>
        <begin position="96"/>
        <end position="113"/>
    </location>
</feature>
<dbReference type="EMBL" id="JBHUGD010000003">
    <property type="protein sequence ID" value="MFD1946344.1"/>
    <property type="molecule type" value="Genomic_DNA"/>
</dbReference>
<keyword evidence="1" id="KW-1133">Transmembrane helix</keyword>
<dbReference type="Pfam" id="PF10825">
    <property type="entry name" value="DUF2752"/>
    <property type="match status" value="1"/>
</dbReference>
<feature type="transmembrane region" description="Helical" evidence="1">
    <location>
        <begin position="125"/>
        <end position="144"/>
    </location>
</feature>